<dbReference type="OrthoDB" id="9814202at2"/>
<dbReference type="RefSeq" id="WP_119831471.1">
    <property type="nucleotide sequence ID" value="NZ_QYUL01000002.1"/>
</dbReference>
<dbReference type="SMART" id="SM00283">
    <property type="entry name" value="MA"/>
    <property type="match status" value="1"/>
</dbReference>
<feature type="domain" description="Methyl-accepting transducer" evidence="8">
    <location>
        <begin position="309"/>
        <end position="542"/>
    </location>
</feature>
<keyword evidence="2" id="KW-0997">Cell inner membrane</keyword>
<dbReference type="InterPro" id="IPR000727">
    <property type="entry name" value="T_SNARE_dom"/>
</dbReference>
<keyword evidence="7" id="KW-0812">Transmembrane</keyword>
<feature type="domain" description="HAMP" evidence="10">
    <location>
        <begin position="216"/>
        <end position="268"/>
    </location>
</feature>
<dbReference type="EMBL" id="QYUL01000002">
    <property type="protein sequence ID" value="RJF81382.1"/>
    <property type="molecule type" value="Genomic_DNA"/>
</dbReference>
<dbReference type="SUPFAM" id="SSF58104">
    <property type="entry name" value="Methyl-accepting chemotaxis protein (MCP) signaling domain"/>
    <property type="match status" value="1"/>
</dbReference>
<dbReference type="PANTHER" id="PTHR32089">
    <property type="entry name" value="METHYL-ACCEPTING CHEMOTAXIS PROTEIN MCPB"/>
    <property type="match status" value="1"/>
</dbReference>
<dbReference type="PROSITE" id="PS50885">
    <property type="entry name" value="HAMP"/>
    <property type="match status" value="1"/>
</dbReference>
<dbReference type="InterPro" id="IPR003660">
    <property type="entry name" value="HAMP_dom"/>
</dbReference>
<dbReference type="SMART" id="SM00304">
    <property type="entry name" value="HAMP"/>
    <property type="match status" value="1"/>
</dbReference>
<dbReference type="Pfam" id="PF12729">
    <property type="entry name" value="4HB_MCP_1"/>
    <property type="match status" value="1"/>
</dbReference>
<evidence type="ECO:0000259" key="8">
    <source>
        <dbReference type="PROSITE" id="PS50111"/>
    </source>
</evidence>
<dbReference type="AlphaFoldDB" id="A0A418VW63"/>
<evidence type="ECO:0000313" key="12">
    <source>
        <dbReference type="Proteomes" id="UP000283458"/>
    </source>
</evidence>
<dbReference type="PROSITE" id="PS50192">
    <property type="entry name" value="T_SNARE"/>
    <property type="match status" value="1"/>
</dbReference>
<comment type="similarity">
    <text evidence="4">Belongs to the methyl-accepting chemotaxis (MCP) protein family.</text>
</comment>
<evidence type="ECO:0000256" key="6">
    <source>
        <dbReference type="SAM" id="Coils"/>
    </source>
</evidence>
<keyword evidence="6" id="KW-0175">Coiled coil</keyword>
<keyword evidence="3 5" id="KW-0807">Transducer</keyword>
<dbReference type="PROSITE" id="PS50111">
    <property type="entry name" value="CHEMOTAXIS_TRANSDUC_2"/>
    <property type="match status" value="1"/>
</dbReference>
<feature type="transmembrane region" description="Helical" evidence="7">
    <location>
        <begin position="12"/>
        <end position="33"/>
    </location>
</feature>
<dbReference type="InterPro" id="IPR024478">
    <property type="entry name" value="HlyB_4HB_MCP"/>
</dbReference>
<dbReference type="Gene3D" id="1.10.287.950">
    <property type="entry name" value="Methyl-accepting chemotaxis protein"/>
    <property type="match status" value="1"/>
</dbReference>
<evidence type="ECO:0000259" key="9">
    <source>
        <dbReference type="PROSITE" id="PS50192"/>
    </source>
</evidence>
<dbReference type="GO" id="GO:0005886">
    <property type="term" value="C:plasma membrane"/>
    <property type="evidence" value="ECO:0007669"/>
    <property type="project" value="UniProtKB-SubCell"/>
</dbReference>
<keyword evidence="7" id="KW-1133">Transmembrane helix</keyword>
<sequence>MAKMQAFSRFTIRAKIIVAVLGTVVMAGGFGLFTLDRLDILNSAAETMRGRSLPSTQLAGQLTAAAQGYRIAEAAYALSTNAMQIDQVETNLKAAEANVARLRAAAGPLFSSGDTAERLTAFDEAWKNYASAADRVRSLVRDNQSQSAASVFKRPSAVAFARVQETLTALVDGAIQEAGTVADRGGEVYTAAHSQVMGVVALCTLLSLAFGWALVRSVSRPILAVASALERLAARDFSASFDDGRRDEIGRMAAAARVFKDNMLEAERLQAEQERLKAAAAEERRRELQRLAQGFEATVKRLVEALADSTASLATAASGMATSAADTAAHADAVSAASGRASANVDSVAAATAELSASFAEIARLVGDSAGIAATATRDAERGTVVMGSLANAAAEIGKVVDLISGIAGQTNLLALNATIEAARAGEAGKGFAVVASEVKILAGQTAKATAEIQARIAEIQTASGTAVDSIDAVTRTIAKLNEIAGAVAAAVEQQTAAVGEIAANIHDAADGARDVSGNIAAVTAAAASSEQASSVMVGTVETVSGDTARMRAEVDGFLSALRAG</sequence>
<dbReference type="CDD" id="cd06225">
    <property type="entry name" value="HAMP"/>
    <property type="match status" value="1"/>
</dbReference>
<feature type="domain" description="T-SNARE coiled-coil homology" evidence="9">
    <location>
        <begin position="469"/>
        <end position="523"/>
    </location>
</feature>
<keyword evidence="12" id="KW-1185">Reference proteome</keyword>
<gene>
    <name evidence="11" type="ORF">D3877_14530</name>
</gene>
<comment type="subcellular location">
    <subcellularLocation>
        <location evidence="1">Cell inner membrane</location>
        <topology evidence="1">Multi-pass membrane protein</topology>
    </subcellularLocation>
</comment>
<name>A0A418VW63_9PROT</name>
<dbReference type="Pfam" id="PF00015">
    <property type="entry name" value="MCPsignal"/>
    <property type="match status" value="1"/>
</dbReference>
<dbReference type="PANTHER" id="PTHR32089:SF112">
    <property type="entry name" value="LYSOZYME-LIKE PROTEIN-RELATED"/>
    <property type="match status" value="1"/>
</dbReference>
<dbReference type="Gene3D" id="6.10.340.10">
    <property type="match status" value="1"/>
</dbReference>
<proteinExistence type="inferred from homology"/>
<keyword evidence="2" id="KW-1003">Cell membrane</keyword>
<dbReference type="GO" id="GO:0007165">
    <property type="term" value="P:signal transduction"/>
    <property type="evidence" value="ECO:0007669"/>
    <property type="project" value="UniProtKB-KW"/>
</dbReference>
<dbReference type="Pfam" id="PF00672">
    <property type="entry name" value="HAMP"/>
    <property type="match status" value="1"/>
</dbReference>
<accession>A0A418VW63</accession>
<evidence type="ECO:0000313" key="11">
    <source>
        <dbReference type="EMBL" id="RJF81382.1"/>
    </source>
</evidence>
<evidence type="ECO:0000256" key="2">
    <source>
        <dbReference type="ARBA" id="ARBA00022519"/>
    </source>
</evidence>
<dbReference type="Proteomes" id="UP000283458">
    <property type="component" value="Unassembled WGS sequence"/>
</dbReference>
<organism evidence="11 12">
    <name type="scientific">Azospirillum cavernae</name>
    <dbReference type="NCBI Taxonomy" id="2320860"/>
    <lineage>
        <taxon>Bacteria</taxon>
        <taxon>Pseudomonadati</taxon>
        <taxon>Pseudomonadota</taxon>
        <taxon>Alphaproteobacteria</taxon>
        <taxon>Rhodospirillales</taxon>
        <taxon>Azospirillaceae</taxon>
        <taxon>Azospirillum</taxon>
    </lineage>
</organism>
<reference evidence="11 12" key="1">
    <citation type="submission" date="2018-09" db="EMBL/GenBank/DDBJ databases">
        <authorList>
            <person name="Zhu H."/>
        </authorList>
    </citation>
    <scope>NUCLEOTIDE SEQUENCE [LARGE SCALE GENOMIC DNA]</scope>
    <source>
        <strain evidence="11 12">K2W22B-5</strain>
    </source>
</reference>
<evidence type="ECO:0000256" key="1">
    <source>
        <dbReference type="ARBA" id="ARBA00004429"/>
    </source>
</evidence>
<evidence type="ECO:0000256" key="3">
    <source>
        <dbReference type="ARBA" id="ARBA00023224"/>
    </source>
</evidence>
<evidence type="ECO:0000256" key="5">
    <source>
        <dbReference type="PROSITE-ProRule" id="PRU00284"/>
    </source>
</evidence>
<protein>
    <submittedName>
        <fullName evidence="11">Methyl-accepting chemotaxis protein</fullName>
    </submittedName>
</protein>
<dbReference type="InterPro" id="IPR004089">
    <property type="entry name" value="MCPsignal_dom"/>
</dbReference>
<evidence type="ECO:0000259" key="10">
    <source>
        <dbReference type="PROSITE" id="PS50885"/>
    </source>
</evidence>
<comment type="caution">
    <text evidence="11">The sequence shown here is derived from an EMBL/GenBank/DDBJ whole genome shotgun (WGS) entry which is preliminary data.</text>
</comment>
<evidence type="ECO:0000256" key="4">
    <source>
        <dbReference type="ARBA" id="ARBA00029447"/>
    </source>
</evidence>
<evidence type="ECO:0000256" key="7">
    <source>
        <dbReference type="SAM" id="Phobius"/>
    </source>
</evidence>
<feature type="coiled-coil region" evidence="6">
    <location>
        <begin position="264"/>
        <end position="305"/>
    </location>
</feature>
<keyword evidence="7" id="KW-0472">Membrane</keyword>